<feature type="transmembrane region" description="Helical" evidence="12">
    <location>
        <begin position="974"/>
        <end position="992"/>
    </location>
</feature>
<dbReference type="GO" id="GO:0008281">
    <property type="term" value="F:sulfonylurea receptor activity"/>
    <property type="evidence" value="ECO:0007669"/>
    <property type="project" value="InterPro"/>
</dbReference>
<evidence type="ECO:0000256" key="2">
    <source>
        <dbReference type="ARBA" id="ARBA00009726"/>
    </source>
</evidence>
<dbReference type="FunFam" id="1.20.1560.10:FF:000005">
    <property type="entry name" value="ATP-binding cassette, sub-family C (CFTR/MRP), member 9"/>
    <property type="match status" value="1"/>
</dbReference>
<dbReference type="InterPro" id="IPR036640">
    <property type="entry name" value="ABC1_TM_sf"/>
</dbReference>
<evidence type="ECO:0000256" key="9">
    <source>
        <dbReference type="ARBA" id="ARBA00023136"/>
    </source>
</evidence>
<evidence type="ECO:0000256" key="11">
    <source>
        <dbReference type="ARBA" id="ARBA00023180"/>
    </source>
</evidence>
<evidence type="ECO:0000256" key="4">
    <source>
        <dbReference type="ARBA" id="ARBA00022692"/>
    </source>
</evidence>
<dbReference type="PROSITE" id="PS00211">
    <property type="entry name" value="ABC_TRANSPORTER_1"/>
    <property type="match status" value="2"/>
</dbReference>
<evidence type="ECO:0000256" key="5">
    <source>
        <dbReference type="ARBA" id="ARBA00022737"/>
    </source>
</evidence>
<feature type="domain" description="ABC transmembrane type-1" evidence="14">
    <location>
        <begin position="985"/>
        <end position="1268"/>
    </location>
</feature>
<comment type="similarity">
    <text evidence="2">Belongs to the ABC transporter superfamily. ABCC family. Conjugate transporter (TC 3.A.1.208) subfamily.</text>
</comment>
<feature type="transmembrane region" description="Helical" evidence="12">
    <location>
        <begin position="1216"/>
        <end position="1235"/>
    </location>
</feature>
<dbReference type="FunFam" id="3.40.50.300:FF:003233">
    <property type="entry name" value="ATP-binding cassette sub-family C member 8"/>
    <property type="match status" value="1"/>
</dbReference>
<evidence type="ECO:0000256" key="12">
    <source>
        <dbReference type="SAM" id="Phobius"/>
    </source>
</evidence>
<feature type="transmembrane region" description="Helical" evidence="12">
    <location>
        <begin position="136"/>
        <end position="154"/>
    </location>
</feature>
<proteinExistence type="inferred from homology"/>
<reference evidence="15" key="2">
    <citation type="submission" date="2025-08" db="UniProtKB">
        <authorList>
            <consortium name="Ensembl"/>
        </authorList>
    </citation>
    <scope>IDENTIFICATION</scope>
</reference>
<reference evidence="15" key="3">
    <citation type="submission" date="2025-09" db="UniProtKB">
        <authorList>
            <consortium name="Ensembl"/>
        </authorList>
    </citation>
    <scope>IDENTIFICATION</scope>
</reference>
<dbReference type="FunFam" id="3.40.50.300:FF:000197">
    <property type="entry name" value="ATP-binding cassette, sub-family C (CFTR/MRP), member 9"/>
    <property type="match status" value="1"/>
</dbReference>
<feature type="transmembrane region" description="Helical" evidence="12">
    <location>
        <begin position="536"/>
        <end position="562"/>
    </location>
</feature>
<dbReference type="GO" id="GO:0140359">
    <property type="term" value="F:ABC-type transporter activity"/>
    <property type="evidence" value="ECO:0007669"/>
    <property type="project" value="InterPro"/>
</dbReference>
<evidence type="ECO:0000256" key="6">
    <source>
        <dbReference type="ARBA" id="ARBA00022741"/>
    </source>
</evidence>
<evidence type="ECO:0000256" key="7">
    <source>
        <dbReference type="ARBA" id="ARBA00022840"/>
    </source>
</evidence>
<dbReference type="PROSITE" id="PS50929">
    <property type="entry name" value="ABC_TM1F"/>
    <property type="match status" value="2"/>
</dbReference>
<feature type="transmembrane region" description="Helical" evidence="12">
    <location>
        <begin position="166"/>
        <end position="191"/>
    </location>
</feature>
<keyword evidence="7" id="KW-0067">ATP-binding</keyword>
<evidence type="ECO:0000256" key="1">
    <source>
        <dbReference type="ARBA" id="ARBA00004370"/>
    </source>
</evidence>
<evidence type="ECO:0000313" key="15">
    <source>
        <dbReference type="Ensembl" id="ENSPNAP00000046471.1"/>
    </source>
</evidence>
<dbReference type="PROSITE" id="PS50893">
    <property type="entry name" value="ABC_TRANSPORTER_2"/>
    <property type="match status" value="2"/>
</dbReference>
<feature type="domain" description="ABC transporter" evidence="13">
    <location>
        <begin position="1307"/>
        <end position="1535"/>
    </location>
</feature>
<dbReference type="FunFam" id="1.20.1560.10:FF:000006">
    <property type="entry name" value="ATP-binding cassette, sub-family C (CFTR/MRP), member 9"/>
    <property type="match status" value="1"/>
</dbReference>
<dbReference type="InterPro" id="IPR003439">
    <property type="entry name" value="ABC_transporter-like_ATP-bd"/>
</dbReference>
<dbReference type="Pfam" id="PF00005">
    <property type="entry name" value="ABC_tran"/>
    <property type="match status" value="2"/>
</dbReference>
<feature type="transmembrane region" description="Helical" evidence="12">
    <location>
        <begin position="73"/>
        <end position="94"/>
    </location>
</feature>
<dbReference type="CDD" id="cd18591">
    <property type="entry name" value="ABC_6TM_SUR1_D1_like"/>
    <property type="match status" value="1"/>
</dbReference>
<name>A0AAR2J9F1_PYGNA</name>
<dbReference type="InterPro" id="IPR000388">
    <property type="entry name" value="ABCC8/9"/>
</dbReference>
<feature type="transmembrane region" description="Helical" evidence="12">
    <location>
        <begin position="299"/>
        <end position="323"/>
    </location>
</feature>
<dbReference type="Gene3D" id="1.20.1560.10">
    <property type="entry name" value="ABC transporter type 1, transmembrane domain"/>
    <property type="match status" value="2"/>
</dbReference>
<feature type="transmembrane region" description="Helical" evidence="12">
    <location>
        <begin position="654"/>
        <end position="675"/>
    </location>
</feature>
<feature type="domain" description="ABC transporter" evidence="13">
    <location>
        <begin position="657"/>
        <end position="901"/>
    </location>
</feature>
<dbReference type="InterPro" id="IPR003593">
    <property type="entry name" value="AAA+_ATPase"/>
</dbReference>
<dbReference type="SUPFAM" id="SSF90123">
    <property type="entry name" value="ABC transporter transmembrane region"/>
    <property type="match status" value="2"/>
</dbReference>
<keyword evidence="3" id="KW-0813">Transport</keyword>
<dbReference type="InterPro" id="IPR017871">
    <property type="entry name" value="ABC_transporter-like_CS"/>
</dbReference>
<feature type="transmembrane region" description="Helical" evidence="12">
    <location>
        <begin position="445"/>
        <end position="471"/>
    </location>
</feature>
<feature type="transmembrane region" description="Helical" evidence="12">
    <location>
        <begin position="1025"/>
        <end position="1048"/>
    </location>
</feature>
<dbReference type="PANTHER" id="PTHR24223:SF187">
    <property type="entry name" value="ATP-BINDING CASSETTE SUB-FAMILY C MEMBER 8"/>
    <property type="match status" value="1"/>
</dbReference>
<keyword evidence="6" id="KW-0547">Nucleotide-binding</keyword>
<feature type="transmembrane region" description="Helical" evidence="12">
    <location>
        <begin position="1241"/>
        <end position="1261"/>
    </location>
</feature>
<evidence type="ECO:0000256" key="3">
    <source>
        <dbReference type="ARBA" id="ARBA00022448"/>
    </source>
</evidence>
<evidence type="ECO:0000259" key="14">
    <source>
        <dbReference type="PROSITE" id="PS50929"/>
    </source>
</evidence>
<feature type="transmembrane region" description="Helical" evidence="12">
    <location>
        <begin position="574"/>
        <end position="593"/>
    </location>
</feature>
<dbReference type="InterPro" id="IPR050173">
    <property type="entry name" value="ABC_transporter_C-like"/>
</dbReference>
<dbReference type="GO" id="GO:0032991">
    <property type="term" value="C:protein-containing complex"/>
    <property type="evidence" value="ECO:0007669"/>
    <property type="project" value="UniProtKB-ARBA"/>
</dbReference>
<keyword evidence="11" id="KW-0325">Glycoprotein</keyword>
<keyword evidence="9 12" id="KW-0472">Membrane</keyword>
<feature type="transmembrane region" description="Helical" evidence="12">
    <location>
        <begin position="1118"/>
        <end position="1140"/>
    </location>
</feature>
<evidence type="ECO:0000313" key="16">
    <source>
        <dbReference type="Proteomes" id="UP001501920"/>
    </source>
</evidence>
<dbReference type="Ensembl" id="ENSPNAT00000085362.1">
    <property type="protein sequence ID" value="ENSPNAP00000046471.1"/>
    <property type="gene ID" value="ENSPNAG00000006867.2"/>
</dbReference>
<dbReference type="SUPFAM" id="SSF52540">
    <property type="entry name" value="P-loop containing nucleoside triphosphate hydrolases"/>
    <property type="match status" value="2"/>
</dbReference>
<dbReference type="GeneTree" id="ENSGT00940000156626"/>
<dbReference type="PANTHER" id="PTHR24223">
    <property type="entry name" value="ATP-BINDING CASSETTE SUB-FAMILY C"/>
    <property type="match status" value="1"/>
</dbReference>
<gene>
    <name evidence="15" type="primary">ABCC8</name>
</gene>
<feature type="domain" description="ABC transmembrane type-1" evidence="14">
    <location>
        <begin position="300"/>
        <end position="602"/>
    </location>
</feature>
<evidence type="ECO:0000256" key="8">
    <source>
        <dbReference type="ARBA" id="ARBA00022989"/>
    </source>
</evidence>
<dbReference type="Pfam" id="PF00664">
    <property type="entry name" value="ABC_membrane"/>
    <property type="match status" value="2"/>
</dbReference>
<feature type="transmembrane region" description="Helical" evidence="12">
    <location>
        <begin position="106"/>
        <end position="124"/>
    </location>
</feature>
<dbReference type="PRINTS" id="PR01092">
    <property type="entry name" value="SULFNYLUREAR"/>
</dbReference>
<dbReference type="CDD" id="cd18602">
    <property type="entry name" value="ABC_6TM_SUR1_D2_like"/>
    <property type="match status" value="1"/>
</dbReference>
<accession>A0AAR2J9F1</accession>
<dbReference type="Gene3D" id="3.40.50.300">
    <property type="entry name" value="P-loop containing nucleotide triphosphate hydrolases"/>
    <property type="match status" value="2"/>
</dbReference>
<protein>
    <recommendedName>
        <fullName evidence="17">ATP-binding cassette, sub-family C (CFTR/MRP), member 8</fullName>
    </recommendedName>
</protein>
<organism evidence="15 16">
    <name type="scientific">Pygocentrus nattereri</name>
    <name type="common">Red-bellied piranha</name>
    <dbReference type="NCBI Taxonomy" id="42514"/>
    <lineage>
        <taxon>Eukaryota</taxon>
        <taxon>Metazoa</taxon>
        <taxon>Chordata</taxon>
        <taxon>Craniata</taxon>
        <taxon>Vertebrata</taxon>
        <taxon>Euteleostomi</taxon>
        <taxon>Actinopterygii</taxon>
        <taxon>Neopterygii</taxon>
        <taxon>Teleostei</taxon>
        <taxon>Ostariophysi</taxon>
        <taxon>Characiformes</taxon>
        <taxon>Characoidei</taxon>
        <taxon>Pygocentrus</taxon>
    </lineage>
</organism>
<feature type="transmembrane region" description="Helical" evidence="12">
    <location>
        <begin position="33"/>
        <end position="52"/>
    </location>
</feature>
<dbReference type="GO" id="GO:0016887">
    <property type="term" value="F:ATP hydrolysis activity"/>
    <property type="evidence" value="ECO:0007669"/>
    <property type="project" value="InterPro"/>
</dbReference>
<reference evidence="15 16" key="1">
    <citation type="submission" date="2020-10" db="EMBL/GenBank/DDBJ databases">
        <title>Pygocentrus nattereri (red-bellied piranha) genome, fPygNat1, primary haplotype.</title>
        <authorList>
            <person name="Myers G."/>
            <person name="Meyer A."/>
            <person name="Karagic N."/>
            <person name="Pippel M."/>
            <person name="Winkler S."/>
            <person name="Tracey A."/>
            <person name="Wood J."/>
            <person name="Formenti G."/>
            <person name="Howe K."/>
            <person name="Fedrigo O."/>
            <person name="Jarvis E.D."/>
        </authorList>
    </citation>
    <scope>NUCLEOTIDE SEQUENCE [LARGE SCALE GENOMIC DNA]</scope>
</reference>
<comment type="subcellular location">
    <subcellularLocation>
        <location evidence="1">Membrane</location>
    </subcellularLocation>
</comment>
<dbReference type="GO" id="GO:0071805">
    <property type="term" value="P:potassium ion transmembrane transport"/>
    <property type="evidence" value="ECO:0007669"/>
    <property type="project" value="UniProtKB-ARBA"/>
</dbReference>
<dbReference type="GO" id="GO:0033198">
    <property type="term" value="P:response to ATP"/>
    <property type="evidence" value="ECO:0007669"/>
    <property type="project" value="UniProtKB-ARBA"/>
</dbReference>
<evidence type="ECO:0008006" key="17">
    <source>
        <dbReference type="Google" id="ProtNLM"/>
    </source>
</evidence>
<evidence type="ECO:0000256" key="10">
    <source>
        <dbReference type="ARBA" id="ARBA00023170"/>
    </source>
</evidence>
<keyword evidence="8 12" id="KW-1133">Transmembrane helix</keyword>
<feature type="transmembrane region" description="Helical" evidence="12">
    <location>
        <begin position="343"/>
        <end position="368"/>
    </location>
</feature>
<sequence>MSLSFCGNENNSSAYNVDQGVLNNGCFLDALTVVPHVFLLFITFPILFIGWGSQSSKVHIHHSTWLHFPGHNLRWILTFILLFVLVCEIAEGIVSDGFTQSLHLHLYMPSCLAFMAAITSIVYYHNIETSNFPKLLMALLIYWILAFITKTIKFAKYTEHGIGMRQLRYCLTGLLVLLYGLLLAVEINVILGRRYMCFAHPTEVKPPEDLQDLGVRFLQPFVNLLSKSTYWWMNTFITTAHRRPIDLKVIGKLPIAMRALTNYMKLRKAFEAQKRPVGLQPQGPQWIWRALRQAYGKPLILSITFRFLADLLGFVGPLCISGIVHHISKKNHTIQAPAQLLGIYFISSQEFLANAYVLAVLLFFALLLQRTFLQASYYSAIQTGINLRGAIQTKIFNKIMRLCTSNMSMGEMTVGQICNLVAIDTSQLMWFFFLCPNLWAMPVQIIVGVILLYYLLGISALIGATVIALLAPVQYFLATKLSQAQKSTLEYSNERLKKTNELLRGIKLLKLYAWEYIFCSSVEETRGKELTSLQSFALYTSVSIFMNAAIPIAAVLTTFVVHVHLSDDADLSPAVAFASLSLFHILVTPLFLLSSVVRSTVKALVSVQKLSEFFSSDEIGEEQEPKATIPSSSTNHSNYQALPLKVVNRKKCTAVGLALLNHMRLSLCMCVLLYACVHIHVHLSVCFPPGQLTMIVGQVGCGKSSLLLAALGEMQRISGCVFKKNPVLSGESPNLPARGAVAYASQKPWLLNASVVENITFEMPLIKQRYKTVIEACSLQPDIDILPQGDQTEIGERGIILSGGQKQRISVARALYQTTNVVFLDDPFSALDIHLSDHLMQEGILKLLREEKRTVVLVTHKLQYLPHADWIIAMKDGTIQTEGTLKDIQNSEPELFEQWKTLMNRQDQEFEKETVAESMTMLERKNLRRAMYSREALKTEEEEEEESVESDDEDNLSQVMRHRATIPWGSCGKYLALAGLLLLPLLVLSQLLKHSLMVAIDVWLAHWTSDVIHAKIRNCGFSHSSYLLVFSVLCCLGIVLCLVTSMAVEWTGLRVAKELHHSLLNNIILAPMRFFETTPLGSILNRFSADTNTIDQHIPTTLECLIRSTLLCVSALGVISYVTPVFLIALAPLAIACYFIQKYFRVASRDLQQLEDSTQLPLLSHFSETVEGLTTIRAFRYEARFRQRLLEFTDANNVASLFLTAANRWLEVRMEYIGACIVLIAAVASITNSLYSHLSAGLVGLGLTYALMVSNYLNWMVRNLADMEVQLGAVKRIKTLLKTEPENYEGLLSASQVPEGWPQQGEIQIQNLSVRYDSTLKPVLKHVSAHIKPGEKVGICGRTGSGKSSFSLAFFRMVDTFEGRIIIDDIDIAKLPLQTLRSRFSIILQDPILFSGTIRFNLDPEMKATDSMLWEALEIAQLKPVVKTLPGGLDAMVTEGGENFSQGQRQLFCLARAFVRKSSILIMDEATASIDMATVCIRSTVCMICNTHTHRVHTILNADLVIVMKRGVILEYDKPDVLLSTEDSVFASFVRADK</sequence>
<dbReference type="InterPro" id="IPR027417">
    <property type="entry name" value="P-loop_NTPase"/>
</dbReference>
<dbReference type="GO" id="GO:0005886">
    <property type="term" value="C:plasma membrane"/>
    <property type="evidence" value="ECO:0007669"/>
    <property type="project" value="UniProtKB-ARBA"/>
</dbReference>
<evidence type="ECO:0000259" key="13">
    <source>
        <dbReference type="PROSITE" id="PS50893"/>
    </source>
</evidence>
<dbReference type="SMART" id="SM00382">
    <property type="entry name" value="AAA"/>
    <property type="match status" value="2"/>
</dbReference>
<keyword evidence="10" id="KW-0675">Receptor</keyword>
<dbReference type="Proteomes" id="UP001501920">
    <property type="component" value="Chromosome 11"/>
</dbReference>
<keyword evidence="4 12" id="KW-0812">Transmembrane</keyword>
<keyword evidence="16" id="KW-1185">Reference proteome</keyword>
<dbReference type="InterPro" id="IPR011527">
    <property type="entry name" value="ABC1_TM_dom"/>
</dbReference>
<keyword evidence="5" id="KW-0677">Repeat</keyword>
<dbReference type="GO" id="GO:0005524">
    <property type="term" value="F:ATP binding"/>
    <property type="evidence" value="ECO:0007669"/>
    <property type="project" value="UniProtKB-KW"/>
</dbReference>